<name>A0ABR7HBI9_9FIRM</name>
<gene>
    <name evidence="1" type="ORF">H8S75_21705</name>
</gene>
<organism evidence="1 2">
    <name type="scientific">Hungatella hominis</name>
    <dbReference type="NCBI Taxonomy" id="2763050"/>
    <lineage>
        <taxon>Bacteria</taxon>
        <taxon>Bacillati</taxon>
        <taxon>Bacillota</taxon>
        <taxon>Clostridia</taxon>
        <taxon>Lachnospirales</taxon>
        <taxon>Lachnospiraceae</taxon>
        <taxon>Hungatella</taxon>
    </lineage>
</organism>
<accession>A0ABR7HBI9</accession>
<evidence type="ECO:0000313" key="1">
    <source>
        <dbReference type="EMBL" id="MBC5710566.1"/>
    </source>
</evidence>
<protein>
    <recommendedName>
        <fullName evidence="3">D-cysteine desulfhydrase</fullName>
    </recommendedName>
</protein>
<dbReference type="Proteomes" id="UP000634672">
    <property type="component" value="Unassembled WGS sequence"/>
</dbReference>
<evidence type="ECO:0008006" key="3">
    <source>
        <dbReference type="Google" id="ProtNLM"/>
    </source>
</evidence>
<reference evidence="1 2" key="1">
    <citation type="submission" date="2020-08" db="EMBL/GenBank/DDBJ databases">
        <title>Genome public.</title>
        <authorList>
            <person name="Liu C."/>
            <person name="Sun Q."/>
        </authorList>
    </citation>
    <scope>NUCLEOTIDE SEQUENCE [LARGE SCALE GENOMIC DNA]</scope>
    <source>
        <strain evidence="1 2">NSJ-66</strain>
    </source>
</reference>
<sequence length="53" mass="5993">MIEEYPEICVEDDYLSGGYGKYLDGIKNANILFIHTGGTPLFFDNIHLLEQGK</sequence>
<evidence type="ECO:0000313" key="2">
    <source>
        <dbReference type="Proteomes" id="UP000634672"/>
    </source>
</evidence>
<keyword evidence="2" id="KW-1185">Reference proteome</keyword>
<dbReference type="RefSeq" id="WP_187023341.1">
    <property type="nucleotide sequence ID" value="NZ_JACOPB010000012.1"/>
</dbReference>
<comment type="caution">
    <text evidence="1">The sequence shown here is derived from an EMBL/GenBank/DDBJ whole genome shotgun (WGS) entry which is preliminary data.</text>
</comment>
<proteinExistence type="predicted"/>
<dbReference type="EMBL" id="JACOPB010000012">
    <property type="protein sequence ID" value="MBC5710566.1"/>
    <property type="molecule type" value="Genomic_DNA"/>
</dbReference>